<reference evidence="2 3" key="1">
    <citation type="submission" date="2016-12" db="EMBL/GenBank/DDBJ databases">
        <title>The genomes of Aspergillus section Nigri reveals drivers in fungal speciation.</title>
        <authorList>
            <consortium name="DOE Joint Genome Institute"/>
            <person name="Vesth T.C."/>
            <person name="Nybo J."/>
            <person name="Theobald S."/>
            <person name="Brandl J."/>
            <person name="Frisvad J.C."/>
            <person name="Nielsen K.F."/>
            <person name="Lyhne E.K."/>
            <person name="Kogle M.E."/>
            <person name="Kuo A."/>
            <person name="Riley R."/>
            <person name="Clum A."/>
            <person name="Nolan M."/>
            <person name="Lipzen A."/>
            <person name="Salamov A."/>
            <person name="Henrissat B."/>
            <person name="Wiebenga A."/>
            <person name="De Vries R.P."/>
            <person name="Grigoriev I.V."/>
            <person name="Mortensen U.H."/>
            <person name="Andersen M.R."/>
            <person name="Baker S.E."/>
        </authorList>
    </citation>
    <scope>NUCLEOTIDE SEQUENCE [LARGE SCALE GENOMIC DNA]</scope>
    <source>
        <strain evidence="2 3">CBS 121591</strain>
    </source>
</reference>
<proteinExistence type="predicted"/>
<dbReference type="AlphaFoldDB" id="A0A319C538"/>
<accession>A0A319C538</accession>
<dbReference type="OrthoDB" id="10324180at2759"/>
<protein>
    <submittedName>
        <fullName evidence="2">Uncharacterized protein</fullName>
    </submittedName>
</protein>
<feature type="transmembrane region" description="Helical" evidence="1">
    <location>
        <begin position="84"/>
        <end position="104"/>
    </location>
</feature>
<keyword evidence="1" id="KW-0812">Transmembrane</keyword>
<gene>
    <name evidence="2" type="ORF">BO82DRAFT_404661</name>
</gene>
<keyword evidence="1" id="KW-0472">Membrane</keyword>
<sequence length="138" mass="16334">MKFETPTAGRESYIPMQENRNFGMIPTKKAWLDKKVTVRVAMWCSLALQMIVWCIQRLIMSYWYQGYDWYKTSEIGCYYQDRGLLLLVSLFASSGFYLWSKYPYRSCFTLGEAIKMSFLGSFFVFILVNVASWFDDTF</sequence>
<dbReference type="RefSeq" id="XP_025489199.1">
    <property type="nucleotide sequence ID" value="XM_025639443.1"/>
</dbReference>
<organism evidence="2 3">
    <name type="scientific">Aspergillus uvarum CBS 121591</name>
    <dbReference type="NCBI Taxonomy" id="1448315"/>
    <lineage>
        <taxon>Eukaryota</taxon>
        <taxon>Fungi</taxon>
        <taxon>Dikarya</taxon>
        <taxon>Ascomycota</taxon>
        <taxon>Pezizomycotina</taxon>
        <taxon>Eurotiomycetes</taxon>
        <taxon>Eurotiomycetidae</taxon>
        <taxon>Eurotiales</taxon>
        <taxon>Aspergillaceae</taxon>
        <taxon>Aspergillus</taxon>
        <taxon>Aspergillus subgen. Circumdati</taxon>
    </lineage>
</organism>
<name>A0A319C538_9EURO</name>
<dbReference type="Proteomes" id="UP000248340">
    <property type="component" value="Unassembled WGS sequence"/>
</dbReference>
<keyword evidence="1" id="KW-1133">Transmembrane helix</keyword>
<dbReference type="EMBL" id="KZ821723">
    <property type="protein sequence ID" value="PYH78999.1"/>
    <property type="molecule type" value="Genomic_DNA"/>
</dbReference>
<feature type="transmembrane region" description="Helical" evidence="1">
    <location>
        <begin position="40"/>
        <end position="64"/>
    </location>
</feature>
<dbReference type="GeneID" id="37142185"/>
<feature type="transmembrane region" description="Helical" evidence="1">
    <location>
        <begin position="116"/>
        <end position="134"/>
    </location>
</feature>
<evidence type="ECO:0000313" key="2">
    <source>
        <dbReference type="EMBL" id="PYH78999.1"/>
    </source>
</evidence>
<evidence type="ECO:0000256" key="1">
    <source>
        <dbReference type="SAM" id="Phobius"/>
    </source>
</evidence>
<evidence type="ECO:0000313" key="3">
    <source>
        <dbReference type="Proteomes" id="UP000248340"/>
    </source>
</evidence>
<dbReference type="VEuPathDB" id="FungiDB:BO82DRAFT_404661"/>
<keyword evidence="3" id="KW-1185">Reference proteome</keyword>